<accession>A0ABY0EHT0</accession>
<evidence type="ECO:0000313" key="2">
    <source>
        <dbReference type="Proteomes" id="UP000290580"/>
    </source>
</evidence>
<evidence type="ECO:0000313" key="1">
    <source>
        <dbReference type="EMBL" id="RXI24637.1"/>
    </source>
</evidence>
<proteinExistence type="predicted"/>
<dbReference type="EMBL" id="NXIC01000027">
    <property type="protein sequence ID" value="RXI24637.1"/>
    <property type="molecule type" value="Genomic_DNA"/>
</dbReference>
<reference evidence="1 2" key="1">
    <citation type="submission" date="2017-09" db="EMBL/GenBank/DDBJ databases">
        <title>Genomics of the genus Arcobacter.</title>
        <authorList>
            <person name="Perez-Cataluna A."/>
            <person name="Figueras M.J."/>
            <person name="Salas-Masso N."/>
        </authorList>
    </citation>
    <scope>NUCLEOTIDE SEQUENCE [LARGE SCALE GENOMIC DNA]</scope>
    <source>
        <strain evidence="1 2">LMG 6621</strain>
    </source>
</reference>
<protein>
    <submittedName>
        <fullName evidence="1">Uncharacterized protein</fullName>
    </submittedName>
</protein>
<dbReference type="Proteomes" id="UP000290580">
    <property type="component" value="Unassembled WGS sequence"/>
</dbReference>
<dbReference type="RefSeq" id="WP_128994522.1">
    <property type="nucleotide sequence ID" value="NZ_NXIC01000027.1"/>
</dbReference>
<sequence length="99" mass="10035">MYTGDGTATVCNGLTRSVTKSGAGTGTLNLVGSNNQTVNGNVGVGNALKQLNLEVRGSPRSGAGTVNSQKFTKTETGHPTILDDVNASNLNVTDGTLNI</sequence>
<gene>
    <name evidence="1" type="ORF">CP959_10200</name>
</gene>
<name>A0ABY0EHT0_9BACT</name>
<keyword evidence="2" id="KW-1185">Reference proteome</keyword>
<comment type="caution">
    <text evidence="1">The sequence shown here is derived from an EMBL/GenBank/DDBJ whole genome shotgun (WGS) entry which is preliminary data.</text>
</comment>
<organism evidence="1 2">
    <name type="scientific">Aliarcobacter skirrowii CCUG 10374</name>
    <dbReference type="NCBI Taxonomy" id="1032239"/>
    <lineage>
        <taxon>Bacteria</taxon>
        <taxon>Pseudomonadati</taxon>
        <taxon>Campylobacterota</taxon>
        <taxon>Epsilonproteobacteria</taxon>
        <taxon>Campylobacterales</taxon>
        <taxon>Arcobacteraceae</taxon>
        <taxon>Aliarcobacter</taxon>
    </lineage>
</organism>